<dbReference type="STRING" id="452471.Aasi_0456"/>
<keyword evidence="3" id="KW-1185">Reference proteome</keyword>
<gene>
    <name evidence="1" type="ordered locus">Aasi_0456</name>
    <name evidence="2" type="ordered locus">Aasi_0462</name>
</gene>
<dbReference type="AlphaFoldDB" id="B3ERL4"/>
<protein>
    <submittedName>
        <fullName evidence="1">Uncharacterized protein</fullName>
    </submittedName>
</protein>
<dbReference type="EMBL" id="CP001102">
    <property type="protein sequence ID" value="ACE05872.1"/>
    <property type="molecule type" value="Genomic_DNA"/>
</dbReference>
<proteinExistence type="predicted"/>
<dbReference type="EMBL" id="CP001102">
    <property type="protein sequence ID" value="ACE05866.1"/>
    <property type="molecule type" value="Genomic_DNA"/>
</dbReference>
<name>B3ERL4_AMOA5</name>
<dbReference type="HOGENOM" id="CLU_2875774_0_0_10"/>
<sequence>MKINKIHVKRFYATFIYHLHIPVSINFIKLISYKAIILESIKRIDIKEASIGGLEINHKSSVI</sequence>
<evidence type="ECO:0000313" key="1">
    <source>
        <dbReference type="EMBL" id="ACE05866.1"/>
    </source>
</evidence>
<reference evidence="1 3" key="1">
    <citation type="journal article" date="2010" name="J. Bacteriol.">
        <title>The genome of the amoeba symbiont 'Candidatus Amoebophilus asiaticus' reveals common mechanisms for host cell interaction among amoeba-associated bacteria.</title>
        <authorList>
            <person name="Schmitz-Esser S."/>
            <person name="Tischler P."/>
            <person name="Arnold R."/>
            <person name="Montanaro J."/>
            <person name="Wagner M."/>
            <person name="Rattei T."/>
            <person name="Horn M."/>
        </authorList>
    </citation>
    <scope>NUCLEOTIDE SEQUENCE [LARGE SCALE GENOMIC DNA]</scope>
    <source>
        <strain evidence="1 3">5a2</strain>
    </source>
</reference>
<evidence type="ECO:0000313" key="3">
    <source>
        <dbReference type="Proteomes" id="UP000001227"/>
    </source>
</evidence>
<dbReference type="KEGG" id="aas:Aasi_0462"/>
<dbReference type="Proteomes" id="UP000001227">
    <property type="component" value="Chromosome"/>
</dbReference>
<dbReference type="KEGG" id="aas:Aasi_0456"/>
<accession>B3ERL4</accession>
<evidence type="ECO:0000313" key="2">
    <source>
        <dbReference type="EMBL" id="ACE05872.1"/>
    </source>
</evidence>
<organism evidence="1 3">
    <name type="scientific">Amoebophilus asiaticus (strain 5a2)</name>
    <dbReference type="NCBI Taxonomy" id="452471"/>
    <lineage>
        <taxon>Bacteria</taxon>
        <taxon>Pseudomonadati</taxon>
        <taxon>Bacteroidota</taxon>
        <taxon>Cytophagia</taxon>
        <taxon>Cytophagales</taxon>
        <taxon>Amoebophilaceae</taxon>
        <taxon>Candidatus Amoebophilus</taxon>
    </lineage>
</organism>